<feature type="region of interest" description="Disordered" evidence="1">
    <location>
        <begin position="290"/>
        <end position="324"/>
    </location>
</feature>
<evidence type="ECO:0000256" key="2">
    <source>
        <dbReference type="SAM" id="Phobius"/>
    </source>
</evidence>
<dbReference type="PANTHER" id="PTHR34618:SF4">
    <property type="entry name" value="CAS1"/>
    <property type="match status" value="1"/>
</dbReference>
<reference evidence="3" key="1">
    <citation type="journal article" date="2023" name="Mol. Phylogenet. Evol.">
        <title>Genome-scale phylogeny and comparative genomics of the fungal order Sordariales.</title>
        <authorList>
            <person name="Hensen N."/>
            <person name="Bonometti L."/>
            <person name="Westerberg I."/>
            <person name="Brannstrom I.O."/>
            <person name="Guillou S."/>
            <person name="Cros-Aarteil S."/>
            <person name="Calhoun S."/>
            <person name="Haridas S."/>
            <person name="Kuo A."/>
            <person name="Mondo S."/>
            <person name="Pangilinan J."/>
            <person name="Riley R."/>
            <person name="LaButti K."/>
            <person name="Andreopoulos B."/>
            <person name="Lipzen A."/>
            <person name="Chen C."/>
            <person name="Yan M."/>
            <person name="Daum C."/>
            <person name="Ng V."/>
            <person name="Clum A."/>
            <person name="Steindorff A."/>
            <person name="Ohm R.A."/>
            <person name="Martin F."/>
            <person name="Silar P."/>
            <person name="Natvig D.O."/>
            <person name="Lalanne C."/>
            <person name="Gautier V."/>
            <person name="Ament-Velasquez S.L."/>
            <person name="Kruys A."/>
            <person name="Hutchinson M.I."/>
            <person name="Powell A.J."/>
            <person name="Barry K."/>
            <person name="Miller A.N."/>
            <person name="Grigoriev I.V."/>
            <person name="Debuchy R."/>
            <person name="Gladieux P."/>
            <person name="Hiltunen Thoren M."/>
            <person name="Johannesson H."/>
        </authorList>
    </citation>
    <scope>NUCLEOTIDE SEQUENCE</scope>
    <source>
        <strain evidence="3">CBS 315.58</strain>
    </source>
</reference>
<evidence type="ECO:0000256" key="1">
    <source>
        <dbReference type="SAM" id="MobiDB-lite"/>
    </source>
</evidence>
<dbReference type="InterPro" id="IPR021476">
    <property type="entry name" value="Egh16-like"/>
</dbReference>
<feature type="transmembrane region" description="Helical" evidence="2">
    <location>
        <begin position="15"/>
        <end position="34"/>
    </location>
</feature>
<keyword evidence="2" id="KW-0812">Transmembrane</keyword>
<feature type="compositionally biased region" description="Low complexity" evidence="1">
    <location>
        <begin position="293"/>
        <end position="324"/>
    </location>
</feature>
<keyword evidence="2" id="KW-1133">Transmembrane helix</keyword>
<feature type="region of interest" description="Disordered" evidence="1">
    <location>
        <begin position="128"/>
        <end position="148"/>
    </location>
</feature>
<evidence type="ECO:0000313" key="4">
    <source>
        <dbReference type="Proteomes" id="UP001303160"/>
    </source>
</evidence>
<evidence type="ECO:0000313" key="3">
    <source>
        <dbReference type="EMBL" id="KAK4204933.1"/>
    </source>
</evidence>
<gene>
    <name evidence="3" type="ORF">QBC40DRAFT_163618</name>
</gene>
<dbReference type="PANTHER" id="PTHR34618">
    <property type="entry name" value="SURFACE PROTEIN MAS1, PUTATIVE-RELATED"/>
    <property type="match status" value="1"/>
</dbReference>
<reference evidence="3" key="2">
    <citation type="submission" date="2023-05" db="EMBL/GenBank/DDBJ databases">
        <authorList>
            <consortium name="Lawrence Berkeley National Laboratory"/>
            <person name="Steindorff A."/>
            <person name="Hensen N."/>
            <person name="Bonometti L."/>
            <person name="Westerberg I."/>
            <person name="Brannstrom I.O."/>
            <person name="Guillou S."/>
            <person name="Cros-Aarteil S."/>
            <person name="Calhoun S."/>
            <person name="Haridas S."/>
            <person name="Kuo A."/>
            <person name="Mondo S."/>
            <person name="Pangilinan J."/>
            <person name="Riley R."/>
            <person name="Labutti K."/>
            <person name="Andreopoulos B."/>
            <person name="Lipzen A."/>
            <person name="Chen C."/>
            <person name="Yanf M."/>
            <person name="Daum C."/>
            <person name="Ng V."/>
            <person name="Clum A."/>
            <person name="Ohm R."/>
            <person name="Martin F."/>
            <person name="Silar P."/>
            <person name="Natvig D."/>
            <person name="Lalanne C."/>
            <person name="Gautier V."/>
            <person name="Ament-Velasquez S.L."/>
            <person name="Kruys A."/>
            <person name="Hutchinson M.I."/>
            <person name="Powell A.J."/>
            <person name="Barry K."/>
            <person name="Miller A.N."/>
            <person name="Grigoriev I.V."/>
            <person name="Debuchy R."/>
            <person name="Gladieux P."/>
            <person name="Thoren M.H."/>
            <person name="Johannesson H."/>
        </authorList>
    </citation>
    <scope>NUCLEOTIDE SEQUENCE</scope>
    <source>
        <strain evidence="3">CBS 315.58</strain>
    </source>
</reference>
<name>A0AAN6XQ81_9PEZI</name>
<sequence>MIKRREKKITIRSRYGSSLINQFYILILILIITLKRPGDQSTPINLHFSLQSLLPAGSIFKAYLLYSFTYSSLIHSLIHFCIISAKMVPSLSTLITLLLPVLPLVTAHGAIIQATGDAGGSGMAIGVDTSTPRDGTRRRPFQQDSTRFRGASAQTFGETLAGGDNQLEAGTRAILAETGDQLPQVTQGGEVSMMLHQVNADGGGPYQCMINADGTGQQWSNIQVTQNVPGRNSRNRQGESTAFPLTATIPANQACTGTVAGQENVCLVRCQNGARAGPFGGVVPVQMAGAAGGNNNNNNNDNNNNNNNNGNVEAGNGNNGTDTGAANARRLLARSVRESEMKLRALIQRAVELEGDLRDPDVLAEFLEEFDN</sequence>
<organism evidence="3 4">
    <name type="scientific">Triangularia verruculosa</name>
    <dbReference type="NCBI Taxonomy" id="2587418"/>
    <lineage>
        <taxon>Eukaryota</taxon>
        <taxon>Fungi</taxon>
        <taxon>Dikarya</taxon>
        <taxon>Ascomycota</taxon>
        <taxon>Pezizomycotina</taxon>
        <taxon>Sordariomycetes</taxon>
        <taxon>Sordariomycetidae</taxon>
        <taxon>Sordariales</taxon>
        <taxon>Podosporaceae</taxon>
        <taxon>Triangularia</taxon>
    </lineage>
</organism>
<dbReference type="AlphaFoldDB" id="A0AAN6XQ81"/>
<protein>
    <submittedName>
        <fullName evidence="3">Uncharacterized protein</fullName>
    </submittedName>
</protein>
<dbReference type="EMBL" id="MU863879">
    <property type="protein sequence ID" value="KAK4204933.1"/>
    <property type="molecule type" value="Genomic_DNA"/>
</dbReference>
<keyword evidence="2" id="KW-0472">Membrane</keyword>
<feature type="transmembrane region" description="Helical" evidence="2">
    <location>
        <begin position="77"/>
        <end position="102"/>
    </location>
</feature>
<dbReference type="Pfam" id="PF11327">
    <property type="entry name" value="Egh16-like"/>
    <property type="match status" value="1"/>
</dbReference>
<comment type="caution">
    <text evidence="3">The sequence shown here is derived from an EMBL/GenBank/DDBJ whole genome shotgun (WGS) entry which is preliminary data.</text>
</comment>
<proteinExistence type="predicted"/>
<keyword evidence="4" id="KW-1185">Reference proteome</keyword>
<dbReference type="Proteomes" id="UP001303160">
    <property type="component" value="Unassembled WGS sequence"/>
</dbReference>
<accession>A0AAN6XQ81</accession>